<evidence type="ECO:0000256" key="2">
    <source>
        <dbReference type="SAM" id="Phobius"/>
    </source>
</evidence>
<feature type="transmembrane region" description="Helical" evidence="2">
    <location>
        <begin position="175"/>
        <end position="194"/>
    </location>
</feature>
<gene>
    <name evidence="5" type="ORF">PAUS00366_LOCUS21821</name>
</gene>
<dbReference type="AlphaFoldDB" id="A0A7S4AW79"/>
<dbReference type="GO" id="GO:0019842">
    <property type="term" value="F:vitamin binding"/>
    <property type="evidence" value="ECO:0007669"/>
    <property type="project" value="TreeGrafter"/>
</dbReference>
<evidence type="ECO:0000256" key="1">
    <source>
        <dbReference type="SAM" id="MobiDB-lite"/>
    </source>
</evidence>
<sequence>MERNSRRRKAQEVVADAKKTKADDGDGSIDEISPDKKSPSGLNSSPSPLYFGYDGFTVWRFSFYIIMAYTWHHSFIGPFGHTVHDALSYDHAEWVYYHAPGTPEATEKLRWFTIAVCLASIFSDTATILFAILAGQLIFTSLTCFINHYYLFFLLATLMSFYCNCSKDNIRNRAGWIHAIRGQVVVVYAFASLWKFDSDWLSGYIVSQIFLNFEEQGVNRGIPWSRLYASYPQLFLFIAISGVFLDTMLFLVLMFLRPGHKLQRIGLVFHGFTAFTMSQRIGISFPLTMIAAGLAFQRCGEVEKDQEWLGGDVLSHFQWLQLQMQLWFRPNHFKTKQTIQEQGVKKRKLLFPLLFLLAQWLIPLRMPLVSHGEFKHTFEGYRWSWTMMLHEKKSAVAPGLSYMTLRPTCGAFPFPNPQAQEYRHMDAHSFPYELWLYELPRSLAVAQMFPRQMPKFAKVAYEVIGGDQACPAGMTVTTSYFSSTNDGPFHRIINPTSDILEVHRNHASLPWSSKLWYAILDKAPPGQEFVLRGTDSVDLPLGRGPKNGKDEVTFVDRSPCLQADPIRVNSRGFFIEFDTAHKANYRLQLRGCSDINLEECKEKYISKGEIHFFSAMRTITIGINQNIDLGVSCSETNKEDVVIKLTKLS</sequence>
<dbReference type="GO" id="GO:0008488">
    <property type="term" value="F:gamma-glutamyl carboxylase activity"/>
    <property type="evidence" value="ECO:0007669"/>
    <property type="project" value="InterPro"/>
</dbReference>
<feature type="region of interest" description="Disordered" evidence="1">
    <location>
        <begin position="1"/>
        <end position="43"/>
    </location>
</feature>
<dbReference type="InterPro" id="IPR053935">
    <property type="entry name" value="VKGC_lumenal_dom"/>
</dbReference>
<dbReference type="InterPro" id="IPR007782">
    <property type="entry name" value="VKG_COase"/>
</dbReference>
<feature type="domain" description="HTTM" evidence="3">
    <location>
        <begin position="124"/>
        <end position="296"/>
    </location>
</feature>
<dbReference type="EMBL" id="HBIX01033258">
    <property type="protein sequence ID" value="CAE0729037.1"/>
    <property type="molecule type" value="Transcribed_RNA"/>
</dbReference>
<dbReference type="PANTHER" id="PTHR12639">
    <property type="entry name" value="VITAMIN K-DEPENDENT GAMMA-CARBOXYLASE"/>
    <property type="match status" value="1"/>
</dbReference>
<keyword evidence="2" id="KW-0812">Transmembrane</keyword>
<feature type="transmembrane region" description="Helical" evidence="2">
    <location>
        <begin position="145"/>
        <end position="163"/>
    </location>
</feature>
<feature type="transmembrane region" description="Helical" evidence="2">
    <location>
        <begin position="234"/>
        <end position="256"/>
    </location>
</feature>
<protein>
    <recommendedName>
        <fullName evidence="6">HTTM domain-containing protein</fullName>
    </recommendedName>
</protein>
<accession>A0A7S4AW79</accession>
<evidence type="ECO:0000259" key="3">
    <source>
        <dbReference type="Pfam" id="PF05090"/>
    </source>
</evidence>
<proteinExistence type="predicted"/>
<keyword evidence="2" id="KW-0472">Membrane</keyword>
<dbReference type="PANTHER" id="PTHR12639:SF7">
    <property type="entry name" value="HTTM DOMAIN-CONTAINING PROTEIN"/>
    <property type="match status" value="1"/>
</dbReference>
<dbReference type="Pfam" id="PF22777">
    <property type="entry name" value="VKGC_lumenal_dom"/>
    <property type="match status" value="1"/>
</dbReference>
<evidence type="ECO:0000259" key="4">
    <source>
        <dbReference type="Pfam" id="PF22777"/>
    </source>
</evidence>
<keyword evidence="2" id="KW-1133">Transmembrane helix</keyword>
<feature type="transmembrane region" description="Helical" evidence="2">
    <location>
        <begin position="111"/>
        <end position="139"/>
    </location>
</feature>
<evidence type="ECO:0000313" key="5">
    <source>
        <dbReference type="EMBL" id="CAE0729037.1"/>
    </source>
</evidence>
<evidence type="ECO:0008006" key="6">
    <source>
        <dbReference type="Google" id="ProtNLM"/>
    </source>
</evidence>
<organism evidence="5">
    <name type="scientific">Pseudo-nitzschia australis</name>
    <dbReference type="NCBI Taxonomy" id="44445"/>
    <lineage>
        <taxon>Eukaryota</taxon>
        <taxon>Sar</taxon>
        <taxon>Stramenopiles</taxon>
        <taxon>Ochrophyta</taxon>
        <taxon>Bacillariophyta</taxon>
        <taxon>Bacillariophyceae</taxon>
        <taxon>Bacillariophycidae</taxon>
        <taxon>Bacillariales</taxon>
        <taxon>Bacillariaceae</taxon>
        <taxon>Pseudo-nitzschia</taxon>
    </lineage>
</organism>
<dbReference type="InterPro" id="IPR053934">
    <property type="entry name" value="HTTM_dom"/>
</dbReference>
<reference evidence="5" key="1">
    <citation type="submission" date="2021-01" db="EMBL/GenBank/DDBJ databases">
        <authorList>
            <person name="Corre E."/>
            <person name="Pelletier E."/>
            <person name="Niang G."/>
            <person name="Scheremetjew M."/>
            <person name="Finn R."/>
            <person name="Kale V."/>
            <person name="Holt S."/>
            <person name="Cochrane G."/>
            <person name="Meng A."/>
            <person name="Brown T."/>
            <person name="Cohen L."/>
        </authorList>
    </citation>
    <scope>NUCLEOTIDE SEQUENCE</scope>
    <source>
        <strain evidence="5">10249 10 AB</strain>
    </source>
</reference>
<name>A0A7S4AW79_9STRA</name>
<feature type="compositionally biased region" description="Basic and acidic residues" evidence="1">
    <location>
        <begin position="15"/>
        <end position="24"/>
    </location>
</feature>
<dbReference type="Pfam" id="PF05090">
    <property type="entry name" value="HTTM"/>
    <property type="match status" value="1"/>
</dbReference>
<feature type="domain" description="Vitamin K-dependent gamma-carboxylase lumenal" evidence="4">
    <location>
        <begin position="347"/>
        <end position="396"/>
    </location>
</feature>